<reference evidence="2" key="1">
    <citation type="submission" date="2018-05" db="EMBL/GenBank/DDBJ databases">
        <authorList>
            <person name="Lanie J.A."/>
            <person name="Ng W.-L."/>
            <person name="Kazmierczak K.M."/>
            <person name="Andrzejewski T.M."/>
            <person name="Davidsen T.M."/>
            <person name="Wayne K.J."/>
            <person name="Tettelin H."/>
            <person name="Glass J.I."/>
            <person name="Rusch D."/>
            <person name="Podicherti R."/>
            <person name="Tsui H.-C.T."/>
            <person name="Winkler M.E."/>
        </authorList>
    </citation>
    <scope>NUCLEOTIDE SEQUENCE</scope>
</reference>
<evidence type="ECO:0000256" key="1">
    <source>
        <dbReference type="SAM" id="Phobius"/>
    </source>
</evidence>
<gene>
    <name evidence="2" type="ORF">METZ01_LOCUS93143</name>
</gene>
<dbReference type="EMBL" id="UINC01008965">
    <property type="protein sequence ID" value="SVA40289.1"/>
    <property type="molecule type" value="Genomic_DNA"/>
</dbReference>
<proteinExistence type="predicted"/>
<dbReference type="InterPro" id="IPR018678">
    <property type="entry name" value="DUF2160_TM"/>
</dbReference>
<dbReference type="AlphaFoldDB" id="A0A381VIX0"/>
<protein>
    <submittedName>
        <fullName evidence="2">Uncharacterized protein</fullName>
    </submittedName>
</protein>
<keyword evidence="1" id="KW-1133">Transmembrane helix</keyword>
<sequence length="61" mass="7136">MSNLKKGFLPIKTNWFDRLFIGVISYIALQLLWMRFIENFISINVSVGLGLIFIFLIVWKG</sequence>
<keyword evidence="1" id="KW-0812">Transmembrane</keyword>
<feature type="transmembrane region" description="Helical" evidence="1">
    <location>
        <begin position="40"/>
        <end position="59"/>
    </location>
</feature>
<feature type="transmembrane region" description="Helical" evidence="1">
    <location>
        <begin position="15"/>
        <end position="34"/>
    </location>
</feature>
<evidence type="ECO:0000313" key="2">
    <source>
        <dbReference type="EMBL" id="SVA40289.1"/>
    </source>
</evidence>
<organism evidence="2">
    <name type="scientific">marine metagenome</name>
    <dbReference type="NCBI Taxonomy" id="408172"/>
    <lineage>
        <taxon>unclassified sequences</taxon>
        <taxon>metagenomes</taxon>
        <taxon>ecological metagenomes</taxon>
    </lineage>
</organism>
<name>A0A381VIX0_9ZZZZ</name>
<dbReference type="Pfam" id="PF09928">
    <property type="entry name" value="DUF2160"/>
    <property type="match status" value="1"/>
</dbReference>
<accession>A0A381VIX0</accession>
<keyword evidence="1" id="KW-0472">Membrane</keyword>